<organism evidence="1 2">
    <name type="scientific">Coprinellus micaceus</name>
    <name type="common">Glistening ink-cap mushroom</name>
    <name type="synonym">Coprinus micaceus</name>
    <dbReference type="NCBI Taxonomy" id="71717"/>
    <lineage>
        <taxon>Eukaryota</taxon>
        <taxon>Fungi</taxon>
        <taxon>Dikarya</taxon>
        <taxon>Basidiomycota</taxon>
        <taxon>Agaricomycotina</taxon>
        <taxon>Agaricomycetes</taxon>
        <taxon>Agaricomycetidae</taxon>
        <taxon>Agaricales</taxon>
        <taxon>Agaricineae</taxon>
        <taxon>Psathyrellaceae</taxon>
        <taxon>Coprinellus</taxon>
    </lineage>
</organism>
<dbReference type="Proteomes" id="UP000298030">
    <property type="component" value="Unassembled WGS sequence"/>
</dbReference>
<sequence length="192" mass="21392">MRSLPVDTALAKGLVTPRRLESTPSSRRYSPRVRASPLHEGWKPVLPPLSIYHGKLSVMNRGPDIVDTTQGFEGIAIYAARTPRVLYCRTRTNAFSIEIYTLALPPSATRDCFLLVLPPSTTRFQAERRTAGTVHPVSPTLFLRTSLSPPRSFPRVFSPRKMCLMNCTMPLALICARNSYASCRSFGRALNL</sequence>
<accession>A0A4Y7SXB8</accession>
<proteinExistence type="predicted"/>
<dbReference type="AlphaFoldDB" id="A0A4Y7SXB8"/>
<evidence type="ECO:0000313" key="1">
    <source>
        <dbReference type="EMBL" id="TEB26274.1"/>
    </source>
</evidence>
<protein>
    <submittedName>
        <fullName evidence="1">Uncharacterized protein</fullName>
    </submittedName>
</protein>
<name>A0A4Y7SXB8_COPMI</name>
<evidence type="ECO:0000313" key="2">
    <source>
        <dbReference type="Proteomes" id="UP000298030"/>
    </source>
</evidence>
<comment type="caution">
    <text evidence="1">The sequence shown here is derived from an EMBL/GenBank/DDBJ whole genome shotgun (WGS) entry which is preliminary data.</text>
</comment>
<reference evidence="1 2" key="1">
    <citation type="journal article" date="2019" name="Nat. Ecol. Evol.">
        <title>Megaphylogeny resolves global patterns of mushroom evolution.</title>
        <authorList>
            <person name="Varga T."/>
            <person name="Krizsan K."/>
            <person name="Foldi C."/>
            <person name="Dima B."/>
            <person name="Sanchez-Garcia M."/>
            <person name="Sanchez-Ramirez S."/>
            <person name="Szollosi G.J."/>
            <person name="Szarkandi J.G."/>
            <person name="Papp V."/>
            <person name="Albert L."/>
            <person name="Andreopoulos W."/>
            <person name="Angelini C."/>
            <person name="Antonin V."/>
            <person name="Barry K.W."/>
            <person name="Bougher N.L."/>
            <person name="Buchanan P."/>
            <person name="Buyck B."/>
            <person name="Bense V."/>
            <person name="Catcheside P."/>
            <person name="Chovatia M."/>
            <person name="Cooper J."/>
            <person name="Damon W."/>
            <person name="Desjardin D."/>
            <person name="Finy P."/>
            <person name="Geml J."/>
            <person name="Haridas S."/>
            <person name="Hughes K."/>
            <person name="Justo A."/>
            <person name="Karasinski D."/>
            <person name="Kautmanova I."/>
            <person name="Kiss B."/>
            <person name="Kocsube S."/>
            <person name="Kotiranta H."/>
            <person name="LaButti K.M."/>
            <person name="Lechner B.E."/>
            <person name="Liimatainen K."/>
            <person name="Lipzen A."/>
            <person name="Lukacs Z."/>
            <person name="Mihaltcheva S."/>
            <person name="Morgado L.N."/>
            <person name="Niskanen T."/>
            <person name="Noordeloos M.E."/>
            <person name="Ohm R.A."/>
            <person name="Ortiz-Santana B."/>
            <person name="Ovrebo C."/>
            <person name="Racz N."/>
            <person name="Riley R."/>
            <person name="Savchenko A."/>
            <person name="Shiryaev A."/>
            <person name="Soop K."/>
            <person name="Spirin V."/>
            <person name="Szebenyi C."/>
            <person name="Tomsovsky M."/>
            <person name="Tulloss R.E."/>
            <person name="Uehling J."/>
            <person name="Grigoriev I.V."/>
            <person name="Vagvolgyi C."/>
            <person name="Papp T."/>
            <person name="Martin F.M."/>
            <person name="Miettinen O."/>
            <person name="Hibbett D.S."/>
            <person name="Nagy L.G."/>
        </authorList>
    </citation>
    <scope>NUCLEOTIDE SEQUENCE [LARGE SCALE GENOMIC DNA]</scope>
    <source>
        <strain evidence="1 2">FP101781</strain>
    </source>
</reference>
<keyword evidence="2" id="KW-1185">Reference proteome</keyword>
<gene>
    <name evidence="1" type="ORF">FA13DRAFT_1102454</name>
</gene>
<dbReference type="EMBL" id="QPFP01000050">
    <property type="protein sequence ID" value="TEB26274.1"/>
    <property type="molecule type" value="Genomic_DNA"/>
</dbReference>